<evidence type="ECO:0000256" key="1">
    <source>
        <dbReference type="SAM" id="MobiDB-lite"/>
    </source>
</evidence>
<evidence type="ECO:0000313" key="3">
    <source>
        <dbReference type="EMBL" id="QJB02062.1"/>
    </source>
</evidence>
<organism evidence="3">
    <name type="scientific">viral metagenome</name>
    <dbReference type="NCBI Taxonomy" id="1070528"/>
    <lineage>
        <taxon>unclassified sequences</taxon>
        <taxon>metagenomes</taxon>
        <taxon>organismal metagenomes</taxon>
    </lineage>
</organism>
<evidence type="ECO:0000313" key="2">
    <source>
        <dbReference type="EMBL" id="QJA98586.1"/>
    </source>
</evidence>
<feature type="compositionally biased region" description="Low complexity" evidence="1">
    <location>
        <begin position="8"/>
        <end position="22"/>
    </location>
</feature>
<dbReference type="AlphaFoldDB" id="A0A6M3MB82"/>
<sequence>MARGPGKGNTNNPNGRPVGVPNKTTKAAKELLEQVLLGQVDNIEKALEKIKEKDPAKYLDACSKLFTYVLPKKTDITSGDKPIPKDIKVTYVDKLNGDKRE</sequence>
<reference evidence="3" key="1">
    <citation type="submission" date="2020-03" db="EMBL/GenBank/DDBJ databases">
        <title>The deep terrestrial virosphere.</title>
        <authorList>
            <person name="Holmfeldt K."/>
            <person name="Nilsson E."/>
            <person name="Simone D."/>
            <person name="Lopez-Fernandez M."/>
            <person name="Wu X."/>
            <person name="de Brujin I."/>
            <person name="Lundin D."/>
            <person name="Andersson A."/>
            <person name="Bertilsson S."/>
            <person name="Dopson M."/>
        </authorList>
    </citation>
    <scope>NUCLEOTIDE SEQUENCE</scope>
    <source>
        <strain evidence="2">MM171A01699</strain>
        <strain evidence="3">MM171B01527</strain>
    </source>
</reference>
<dbReference type="EMBL" id="MT143592">
    <property type="protein sequence ID" value="QJA98586.1"/>
    <property type="molecule type" value="Genomic_DNA"/>
</dbReference>
<dbReference type="EMBL" id="MT143755">
    <property type="protein sequence ID" value="QJB02062.1"/>
    <property type="molecule type" value="Genomic_DNA"/>
</dbReference>
<protein>
    <recommendedName>
        <fullName evidence="4">DUF5681 domain-containing protein</fullName>
    </recommendedName>
</protein>
<evidence type="ECO:0008006" key="4">
    <source>
        <dbReference type="Google" id="ProtNLM"/>
    </source>
</evidence>
<proteinExistence type="predicted"/>
<feature type="region of interest" description="Disordered" evidence="1">
    <location>
        <begin position="1"/>
        <end position="23"/>
    </location>
</feature>
<name>A0A6M3MB82_9ZZZZ</name>
<gene>
    <name evidence="2" type="ORF">MM171A01699_0006</name>
    <name evidence="3" type="ORF">MM171B01527_0006</name>
</gene>
<accession>A0A6M3MB82</accession>